<comment type="caution">
    <text evidence="1">The sequence shown here is derived from an EMBL/GenBank/DDBJ whole genome shotgun (WGS) entry which is preliminary data.</text>
</comment>
<organism evidence="1">
    <name type="scientific">Caldilineaceae bacterium SB0675_bin_29</name>
    <dbReference type="NCBI Taxonomy" id="2605266"/>
    <lineage>
        <taxon>Bacteria</taxon>
        <taxon>Bacillati</taxon>
        <taxon>Chloroflexota</taxon>
        <taxon>Caldilineae</taxon>
        <taxon>Caldilineales</taxon>
        <taxon>Caldilineaceae</taxon>
    </lineage>
</organism>
<evidence type="ECO:0000313" key="1">
    <source>
        <dbReference type="EMBL" id="MYH63423.1"/>
    </source>
</evidence>
<dbReference type="Gene3D" id="1.10.10.10">
    <property type="entry name" value="Winged helix-like DNA-binding domain superfamily/Winged helix DNA-binding domain"/>
    <property type="match status" value="1"/>
</dbReference>
<protein>
    <submittedName>
        <fullName evidence="1">DUF433 domain-containing protein</fullName>
    </submittedName>
</protein>
<dbReference type="Pfam" id="PF04255">
    <property type="entry name" value="DUF433"/>
    <property type="match status" value="1"/>
</dbReference>
<reference evidence="1" key="1">
    <citation type="submission" date="2019-09" db="EMBL/GenBank/DDBJ databases">
        <title>Characterisation of the sponge microbiome using genome-centric metagenomics.</title>
        <authorList>
            <person name="Engelberts J.P."/>
            <person name="Robbins S.J."/>
            <person name="De Goeij J.M."/>
            <person name="Aranda M."/>
            <person name="Bell S.C."/>
            <person name="Webster N.S."/>
        </authorList>
    </citation>
    <scope>NUCLEOTIDE SEQUENCE</scope>
    <source>
        <strain evidence="1">SB0675_bin_29</strain>
    </source>
</reference>
<gene>
    <name evidence="1" type="ORF">F4148_17285</name>
</gene>
<dbReference type="SUPFAM" id="SSF46689">
    <property type="entry name" value="Homeodomain-like"/>
    <property type="match status" value="1"/>
</dbReference>
<dbReference type="AlphaFoldDB" id="A0A6B1G1S5"/>
<dbReference type="EMBL" id="VYDA01000612">
    <property type="protein sequence ID" value="MYH63423.1"/>
    <property type="molecule type" value="Genomic_DNA"/>
</dbReference>
<accession>A0A6B1G1S5</accession>
<proteinExistence type="predicted"/>
<name>A0A6B1G1S5_9CHLR</name>
<dbReference type="InterPro" id="IPR007367">
    <property type="entry name" value="DUF433"/>
</dbReference>
<sequence length="92" mass="10590">MNYWETCKAVERHPEKVGGAWVFRGTRVPVSALFENLRDGATVEQFLEWFPGVERWKVEAALDQGVPRRTPEIREETRRGAKNAIGVSRFLC</sequence>
<dbReference type="InterPro" id="IPR009057">
    <property type="entry name" value="Homeodomain-like_sf"/>
</dbReference>
<dbReference type="InterPro" id="IPR036388">
    <property type="entry name" value="WH-like_DNA-bd_sf"/>
</dbReference>